<gene>
    <name evidence="1" type="ORF">NE857_21970</name>
</gene>
<organism evidence="1 2">
    <name type="scientific">Nocardiopsis exhalans</name>
    <dbReference type="NCBI Taxonomy" id="163604"/>
    <lineage>
        <taxon>Bacteria</taxon>
        <taxon>Bacillati</taxon>
        <taxon>Actinomycetota</taxon>
        <taxon>Actinomycetes</taxon>
        <taxon>Streptosporangiales</taxon>
        <taxon>Nocardiopsidaceae</taxon>
        <taxon>Nocardiopsis</taxon>
    </lineage>
</organism>
<dbReference type="InterPro" id="IPR011009">
    <property type="entry name" value="Kinase-like_dom_sf"/>
</dbReference>
<protein>
    <submittedName>
        <fullName evidence="1">Phosphotransferase</fullName>
    </submittedName>
</protein>
<dbReference type="SUPFAM" id="SSF56112">
    <property type="entry name" value="Protein kinase-like (PK-like)"/>
    <property type="match status" value="1"/>
</dbReference>
<accession>A0ABY5D0Y0</accession>
<name>A0ABY5D0Y0_9ACTN</name>
<keyword evidence="2" id="KW-1185">Reference proteome</keyword>
<dbReference type="EMBL" id="CP099837">
    <property type="protein sequence ID" value="USY17986.1"/>
    <property type="molecule type" value="Genomic_DNA"/>
</dbReference>
<dbReference type="RefSeq" id="WP_254417476.1">
    <property type="nucleotide sequence ID" value="NZ_BAAAJB010000011.1"/>
</dbReference>
<sequence length="280" mass="30409">MTPDVSSDSALVSAWQDAAAALDLTVPSPGELHHGVGGRTVSGPVTRPEGHVAWLRVESAPKPAGRLWEGNRLAEEILPARIPRPRLLAAHTWGTGPVFQALVFSRVDAAPVSSTPDLRGPLTVDSTWWTALRRTLRALHHVKAPQQRRSHTPGYIERIPTYLPEVVEAGVDLTVRTWATAHADLHWANLTHNPLVLMDWEGWGAAPAGYDAAVLHAYALPVPDTAARVRAAFADVLDTEDGRLAELIICAEIIQAAPRDDLHARLAPYARAHARHLLCT</sequence>
<evidence type="ECO:0000313" key="2">
    <source>
        <dbReference type="Proteomes" id="UP001055940"/>
    </source>
</evidence>
<proteinExistence type="predicted"/>
<dbReference type="Proteomes" id="UP001055940">
    <property type="component" value="Chromosome"/>
</dbReference>
<reference evidence="1" key="1">
    <citation type="submission" date="2022-06" db="EMBL/GenBank/DDBJ databases">
        <authorList>
            <person name="Ping M."/>
        </authorList>
    </citation>
    <scope>NUCLEOTIDE SEQUENCE</scope>
    <source>
        <strain evidence="1">JCM11759T</strain>
    </source>
</reference>
<evidence type="ECO:0000313" key="1">
    <source>
        <dbReference type="EMBL" id="USY17986.1"/>
    </source>
</evidence>